<dbReference type="RefSeq" id="WP_207042345.1">
    <property type="nucleotide sequence ID" value="NZ_JAFLNC010000001.1"/>
</dbReference>
<evidence type="ECO:0008006" key="3">
    <source>
        <dbReference type="Google" id="ProtNLM"/>
    </source>
</evidence>
<reference evidence="1 2" key="1">
    <citation type="submission" date="2021-03" db="EMBL/GenBank/DDBJ databases">
        <title>Sneathiella sp. CAU 1612 isolated from Kang Won-do.</title>
        <authorList>
            <person name="Kim W."/>
        </authorList>
    </citation>
    <scope>NUCLEOTIDE SEQUENCE [LARGE SCALE GENOMIC DNA]</scope>
    <source>
        <strain evidence="1 2">CAU 1612</strain>
    </source>
</reference>
<comment type="caution">
    <text evidence="1">The sequence shown here is derived from an EMBL/GenBank/DDBJ whole genome shotgun (WGS) entry which is preliminary data.</text>
</comment>
<evidence type="ECO:0000313" key="1">
    <source>
        <dbReference type="EMBL" id="MBO0332679.1"/>
    </source>
</evidence>
<sequence>MTAQGSFVLAVVAAMLVLLSSCVMPPPVPSLHEALLQETGYQLGEKSANLNEERAECAAESRYDGPTGPVLVLVCVAPQNGNDRRIRYRVSYTPPEAGHRIWKIDASLPGATYQDTDILKALAEKYGPGRKLKASETRRWTFDAAHLEVREDQYGVHLMLWDRSLRQG</sequence>
<keyword evidence="2" id="KW-1185">Reference proteome</keyword>
<accession>A0ABS3F2P4</accession>
<protein>
    <recommendedName>
        <fullName evidence="3">Lipoprotein</fullName>
    </recommendedName>
</protein>
<organism evidence="1 2">
    <name type="scientific">Sneathiella sedimenti</name>
    <dbReference type="NCBI Taxonomy" id="2816034"/>
    <lineage>
        <taxon>Bacteria</taxon>
        <taxon>Pseudomonadati</taxon>
        <taxon>Pseudomonadota</taxon>
        <taxon>Alphaproteobacteria</taxon>
        <taxon>Sneathiellales</taxon>
        <taxon>Sneathiellaceae</taxon>
        <taxon>Sneathiella</taxon>
    </lineage>
</organism>
<dbReference type="Proteomes" id="UP000664761">
    <property type="component" value="Unassembled WGS sequence"/>
</dbReference>
<proteinExistence type="predicted"/>
<evidence type="ECO:0000313" key="2">
    <source>
        <dbReference type="Proteomes" id="UP000664761"/>
    </source>
</evidence>
<name>A0ABS3F2P4_9PROT</name>
<dbReference type="EMBL" id="JAFLNC010000001">
    <property type="protein sequence ID" value="MBO0332679.1"/>
    <property type="molecule type" value="Genomic_DNA"/>
</dbReference>
<gene>
    <name evidence="1" type="ORF">J0X12_03580</name>
</gene>